<dbReference type="Pfam" id="PF00857">
    <property type="entry name" value="Isochorismatase"/>
    <property type="match status" value="1"/>
</dbReference>
<evidence type="ECO:0000256" key="1">
    <source>
        <dbReference type="ARBA" id="ARBA00022801"/>
    </source>
</evidence>
<feature type="domain" description="Isochorismatase-like" evidence="2">
    <location>
        <begin position="8"/>
        <end position="149"/>
    </location>
</feature>
<name>A0A4Z0WEZ2_9GAMM</name>
<dbReference type="CDD" id="cd01014">
    <property type="entry name" value="nicotinamidase_related"/>
    <property type="match status" value="1"/>
</dbReference>
<evidence type="ECO:0000313" key="3">
    <source>
        <dbReference type="EMBL" id="TGG92858.1"/>
    </source>
</evidence>
<keyword evidence="1 3" id="KW-0378">Hydrolase</keyword>
<comment type="caution">
    <text evidence="3">The sequence shown here is derived from an EMBL/GenBank/DDBJ whole genome shotgun (WGS) entry which is preliminary data.</text>
</comment>
<reference evidence="3 4" key="1">
    <citation type="submission" date="2019-04" db="EMBL/GenBank/DDBJ databases">
        <title>Natronospirillum operosus gen. nov., sp. nov., a haloalkaliphilic satellite isolated from decaying biomass of laboratory culture of cyanobacterium Geitlerinema sp. and proposal of Natronospirillaceae fam. nov. and Saccharospirillaceae fam. nov.</title>
        <authorList>
            <person name="Kevbrin V."/>
            <person name="Boltyanskaya Y."/>
            <person name="Koziaeva V."/>
            <person name="Grouzdev D.S."/>
            <person name="Park M."/>
            <person name="Cho J."/>
        </authorList>
    </citation>
    <scope>NUCLEOTIDE SEQUENCE [LARGE SCALE GENOMIC DNA]</scope>
    <source>
        <strain evidence="3 4">G-116</strain>
    </source>
</reference>
<keyword evidence="4" id="KW-1185">Reference proteome</keyword>
<dbReference type="Proteomes" id="UP000297475">
    <property type="component" value="Unassembled WGS sequence"/>
</dbReference>
<dbReference type="InterPro" id="IPR036380">
    <property type="entry name" value="Isochorismatase-like_sf"/>
</dbReference>
<dbReference type="InterPro" id="IPR050272">
    <property type="entry name" value="Isochorismatase-like_hydrls"/>
</dbReference>
<evidence type="ECO:0000259" key="2">
    <source>
        <dbReference type="Pfam" id="PF00857"/>
    </source>
</evidence>
<organism evidence="3 4">
    <name type="scientific">Natronospirillum operosum</name>
    <dbReference type="NCBI Taxonomy" id="2759953"/>
    <lineage>
        <taxon>Bacteria</taxon>
        <taxon>Pseudomonadati</taxon>
        <taxon>Pseudomonadota</taxon>
        <taxon>Gammaproteobacteria</taxon>
        <taxon>Oceanospirillales</taxon>
        <taxon>Natronospirillaceae</taxon>
        <taxon>Natronospirillum</taxon>
    </lineage>
</organism>
<dbReference type="Gene3D" id="3.40.50.850">
    <property type="entry name" value="Isochorismatase-like"/>
    <property type="match status" value="1"/>
</dbReference>
<accession>A0A4Z0WEZ2</accession>
<protein>
    <submittedName>
        <fullName evidence="3">Cysteine hydrolase</fullName>
    </submittedName>
</protein>
<gene>
    <name evidence="3" type="ORF">E4656_12075</name>
</gene>
<proteinExistence type="predicted"/>
<evidence type="ECO:0000313" key="4">
    <source>
        <dbReference type="Proteomes" id="UP000297475"/>
    </source>
</evidence>
<dbReference type="AlphaFoldDB" id="A0A4Z0WEZ2"/>
<dbReference type="RefSeq" id="WP_135483530.1">
    <property type="nucleotide sequence ID" value="NZ_SRMF01000004.1"/>
</dbReference>
<dbReference type="SUPFAM" id="SSF52499">
    <property type="entry name" value="Isochorismatase-like hydrolases"/>
    <property type="match status" value="1"/>
</dbReference>
<sequence length="190" mass="20651">MKDGPISLIVVDMQKGMKEPAAGVRNNPDAERNILTLLTAWRNASWPVVHVRHISRTPDSPFWPGRPGAEFQPELAPLDDEHVVEKNVPDAFVHTGLERWLHVRGLGQVVIVGVSTNHSIESTARSAGNLGFKTTVVSDATFTFAQEDYAGIPRTADEVHAMSLANLAGEYTTIVSAAEALKLPGSRRPL</sequence>
<dbReference type="PANTHER" id="PTHR43540:SF1">
    <property type="entry name" value="ISOCHORISMATASE HYDROLASE"/>
    <property type="match status" value="1"/>
</dbReference>
<dbReference type="GO" id="GO:0016787">
    <property type="term" value="F:hydrolase activity"/>
    <property type="evidence" value="ECO:0007669"/>
    <property type="project" value="UniProtKB-KW"/>
</dbReference>
<dbReference type="InterPro" id="IPR000868">
    <property type="entry name" value="Isochorismatase-like_dom"/>
</dbReference>
<dbReference type="PANTHER" id="PTHR43540">
    <property type="entry name" value="PEROXYUREIDOACRYLATE/UREIDOACRYLATE AMIDOHYDROLASE-RELATED"/>
    <property type="match status" value="1"/>
</dbReference>
<dbReference type="OrthoDB" id="5360912at2"/>
<dbReference type="EMBL" id="SRMF01000004">
    <property type="protein sequence ID" value="TGG92858.1"/>
    <property type="molecule type" value="Genomic_DNA"/>
</dbReference>